<accession>A0A9P0A6D7</accession>
<name>A0A9P0A6D7_BEMTA</name>
<reference evidence="2" key="1">
    <citation type="submission" date="2021-12" db="EMBL/GenBank/DDBJ databases">
        <authorList>
            <person name="King R."/>
        </authorList>
    </citation>
    <scope>NUCLEOTIDE SEQUENCE</scope>
</reference>
<dbReference type="AlphaFoldDB" id="A0A9P0A6D7"/>
<evidence type="ECO:0000256" key="1">
    <source>
        <dbReference type="SAM" id="MobiDB-lite"/>
    </source>
</evidence>
<dbReference type="Proteomes" id="UP001152759">
    <property type="component" value="Chromosome 3"/>
</dbReference>
<gene>
    <name evidence="2" type="ORF">BEMITA_LOCUS6465</name>
</gene>
<feature type="compositionally biased region" description="Polar residues" evidence="1">
    <location>
        <begin position="84"/>
        <end position="120"/>
    </location>
</feature>
<dbReference type="EMBL" id="OU963864">
    <property type="protein sequence ID" value="CAH0387449.1"/>
    <property type="molecule type" value="Genomic_DNA"/>
</dbReference>
<feature type="compositionally biased region" description="Low complexity" evidence="1">
    <location>
        <begin position="128"/>
        <end position="145"/>
    </location>
</feature>
<organism evidence="2 3">
    <name type="scientific">Bemisia tabaci</name>
    <name type="common">Sweetpotato whitefly</name>
    <name type="synonym">Aleurodes tabaci</name>
    <dbReference type="NCBI Taxonomy" id="7038"/>
    <lineage>
        <taxon>Eukaryota</taxon>
        <taxon>Metazoa</taxon>
        <taxon>Ecdysozoa</taxon>
        <taxon>Arthropoda</taxon>
        <taxon>Hexapoda</taxon>
        <taxon>Insecta</taxon>
        <taxon>Pterygota</taxon>
        <taxon>Neoptera</taxon>
        <taxon>Paraneoptera</taxon>
        <taxon>Hemiptera</taxon>
        <taxon>Sternorrhyncha</taxon>
        <taxon>Aleyrodoidea</taxon>
        <taxon>Aleyrodidae</taxon>
        <taxon>Aleyrodinae</taxon>
        <taxon>Bemisia</taxon>
    </lineage>
</organism>
<protein>
    <submittedName>
        <fullName evidence="2">Uncharacterized protein</fullName>
    </submittedName>
</protein>
<keyword evidence="3" id="KW-1185">Reference proteome</keyword>
<evidence type="ECO:0000313" key="3">
    <source>
        <dbReference type="Proteomes" id="UP001152759"/>
    </source>
</evidence>
<feature type="compositionally biased region" description="Polar residues" evidence="1">
    <location>
        <begin position="150"/>
        <end position="170"/>
    </location>
</feature>
<feature type="region of interest" description="Disordered" evidence="1">
    <location>
        <begin position="84"/>
        <end position="170"/>
    </location>
</feature>
<evidence type="ECO:0000313" key="2">
    <source>
        <dbReference type="EMBL" id="CAH0387449.1"/>
    </source>
</evidence>
<proteinExistence type="predicted"/>
<sequence>MYQMNAETPFDFFNRLTYQLNLVTSYMQTHKSVEHHTFVMDTALQVFLKGLKDPLSQYLKSRNPKTLAESLNLITNEFQYEAFRSSSAPRNQNQTSNFKKPTAQTFPKSFPNQNQTQTSAFKPYTPLPKQQQQNQFPKYQNQFPNYQKPLFQTQNQPYQKPFNSNGLPTK</sequence>